<dbReference type="Pfam" id="PF04082">
    <property type="entry name" value="Fungal_trans"/>
    <property type="match status" value="1"/>
</dbReference>
<evidence type="ECO:0000256" key="2">
    <source>
        <dbReference type="SAM" id="MobiDB-lite"/>
    </source>
</evidence>
<evidence type="ECO:0000259" key="3">
    <source>
        <dbReference type="Pfam" id="PF04082"/>
    </source>
</evidence>
<keyword evidence="1" id="KW-0539">Nucleus</keyword>
<proteinExistence type="predicted"/>
<dbReference type="PANTHER" id="PTHR47425:SF2">
    <property type="entry name" value="FARB-RELATED"/>
    <property type="match status" value="1"/>
</dbReference>
<dbReference type="Proteomes" id="UP000053599">
    <property type="component" value="Unassembled WGS sequence"/>
</dbReference>
<organism evidence="4 5">
    <name type="scientific">Exophiala sideris</name>
    <dbReference type="NCBI Taxonomy" id="1016849"/>
    <lineage>
        <taxon>Eukaryota</taxon>
        <taxon>Fungi</taxon>
        <taxon>Dikarya</taxon>
        <taxon>Ascomycota</taxon>
        <taxon>Pezizomycotina</taxon>
        <taxon>Eurotiomycetes</taxon>
        <taxon>Chaetothyriomycetidae</taxon>
        <taxon>Chaetothyriales</taxon>
        <taxon>Herpotrichiellaceae</taxon>
        <taxon>Exophiala</taxon>
    </lineage>
</organism>
<dbReference type="InterPro" id="IPR052761">
    <property type="entry name" value="Fungal_Detox/Toxin_TFs"/>
</dbReference>
<evidence type="ECO:0000256" key="1">
    <source>
        <dbReference type="ARBA" id="ARBA00023242"/>
    </source>
</evidence>
<dbReference type="PANTHER" id="PTHR47425">
    <property type="entry name" value="FARB-RELATED"/>
    <property type="match status" value="1"/>
</dbReference>
<dbReference type="GO" id="GO:0003677">
    <property type="term" value="F:DNA binding"/>
    <property type="evidence" value="ECO:0007669"/>
    <property type="project" value="InterPro"/>
</dbReference>
<feature type="compositionally biased region" description="Polar residues" evidence="2">
    <location>
        <begin position="1"/>
        <end position="11"/>
    </location>
</feature>
<dbReference type="InterPro" id="IPR007219">
    <property type="entry name" value="XnlR_reg_dom"/>
</dbReference>
<dbReference type="OrthoDB" id="5121955at2759"/>
<dbReference type="GO" id="GO:0008270">
    <property type="term" value="F:zinc ion binding"/>
    <property type="evidence" value="ECO:0007669"/>
    <property type="project" value="InterPro"/>
</dbReference>
<accession>A0A0D1X0Q6</accession>
<reference evidence="4 5" key="1">
    <citation type="submission" date="2015-01" db="EMBL/GenBank/DDBJ databases">
        <title>The Genome Sequence of Exophiala sideris CBS121828.</title>
        <authorList>
            <consortium name="The Broad Institute Genomics Platform"/>
            <person name="Cuomo C."/>
            <person name="de Hoog S."/>
            <person name="Gorbushina A."/>
            <person name="Stielow B."/>
            <person name="Teixiera M."/>
            <person name="Abouelleil A."/>
            <person name="Chapman S.B."/>
            <person name="Priest M."/>
            <person name="Young S.K."/>
            <person name="Wortman J."/>
            <person name="Nusbaum C."/>
            <person name="Birren B."/>
        </authorList>
    </citation>
    <scope>NUCLEOTIDE SEQUENCE [LARGE SCALE GENOMIC DNA]</scope>
    <source>
        <strain evidence="4 5">CBS 121828</strain>
    </source>
</reference>
<sequence length="547" mass="61519">MSQFDFANGQQRHQELHGHEKMGVSKTSDHPDNQLHIEADTEACWKFLSRPYMPEEDMVYLHRKGAFKLPVRNLMLALLTSYCNWVHPQLPVLNLQQFLDTVVCNDGKNVSPLLFQAVMYAGVAHLEERVLRLHGCPSRYEFQETLLTRAKLLHDFKSEPDIFTVAQATLLMSINHECSRTSTIWLAHSHLAAQKLGLESPGAYLLMGVEQSKLCIRLWWSIYIRDNTLCLEIGSPQLLQDVHYHAPRLSLDCFDLSPFSTTVQCSLSEAPFLQNLEIHRMLMQIAIERTGLVCQLSQILALRNRMSDFPRVRPDGPAYYLAQALRTWESELEPGLRFESKSSQVFEYHCGILSLLYLSTFNALLQTRFQPQSCDMRLDAIRSNVEHNNGKALDIARTLYLSGSRIPPTLGMGMVYNAVSLSITLAKWLGPSLAEPLRLDSAILCLCALVESQPRGTVVEIALCRLGSRIQGLLTESGGNVKGTKRRGRDKIAVALDIAREIDAEEQNISAGSVERGPLENRAVSPSLDTLFDWTISSDGSFPPQNK</sequence>
<protein>
    <recommendedName>
        <fullName evidence="3">Xylanolytic transcriptional activator regulatory domain-containing protein</fullName>
    </recommendedName>
</protein>
<name>A0A0D1X0Q6_9EURO</name>
<dbReference type="CDD" id="cd12148">
    <property type="entry name" value="fungal_TF_MHR"/>
    <property type="match status" value="1"/>
</dbReference>
<dbReference type="GO" id="GO:0006351">
    <property type="term" value="P:DNA-templated transcription"/>
    <property type="evidence" value="ECO:0007669"/>
    <property type="project" value="InterPro"/>
</dbReference>
<feature type="compositionally biased region" description="Basic and acidic residues" evidence="2">
    <location>
        <begin position="12"/>
        <end position="32"/>
    </location>
</feature>
<dbReference type="HOGENOM" id="CLU_035330_0_0_1"/>
<feature type="region of interest" description="Disordered" evidence="2">
    <location>
        <begin position="1"/>
        <end position="32"/>
    </location>
</feature>
<evidence type="ECO:0000313" key="5">
    <source>
        <dbReference type="Proteomes" id="UP000053599"/>
    </source>
</evidence>
<dbReference type="AlphaFoldDB" id="A0A0D1X0Q6"/>
<evidence type="ECO:0000313" key="4">
    <source>
        <dbReference type="EMBL" id="KIV81016.1"/>
    </source>
</evidence>
<gene>
    <name evidence="4" type="ORF">PV11_08470</name>
</gene>
<dbReference type="EMBL" id="KN846953">
    <property type="protein sequence ID" value="KIV81016.1"/>
    <property type="molecule type" value="Genomic_DNA"/>
</dbReference>
<feature type="domain" description="Xylanolytic transcriptional activator regulatory" evidence="3">
    <location>
        <begin position="79"/>
        <end position="256"/>
    </location>
</feature>
<dbReference type="STRING" id="1016849.A0A0D1X0Q6"/>